<dbReference type="AlphaFoldDB" id="F5XRZ3"/>
<dbReference type="OrthoDB" id="5511894at2"/>
<dbReference type="SMART" id="SM00448">
    <property type="entry name" value="REC"/>
    <property type="match status" value="1"/>
</dbReference>
<dbReference type="STRING" id="1032480.MLP_41920"/>
<proteinExistence type="predicted"/>
<evidence type="ECO:0000256" key="2">
    <source>
        <dbReference type="ARBA" id="ARBA00023012"/>
    </source>
</evidence>
<dbReference type="HOGENOM" id="CLU_000445_30_4_11"/>
<dbReference type="PROSITE" id="PS51755">
    <property type="entry name" value="OMPR_PHOB"/>
    <property type="match status" value="1"/>
</dbReference>
<evidence type="ECO:0000259" key="9">
    <source>
        <dbReference type="PROSITE" id="PS51755"/>
    </source>
</evidence>
<keyword evidence="3" id="KW-0805">Transcription regulation</keyword>
<accession>F5XRZ3</accession>
<dbReference type="GO" id="GO:0000976">
    <property type="term" value="F:transcription cis-regulatory region binding"/>
    <property type="evidence" value="ECO:0007669"/>
    <property type="project" value="TreeGrafter"/>
</dbReference>
<gene>
    <name evidence="10" type="ordered locus">MLP_41920</name>
</gene>
<feature type="domain" description="OmpR/PhoB-type" evidence="9">
    <location>
        <begin position="165"/>
        <end position="269"/>
    </location>
</feature>
<dbReference type="GO" id="GO:0032993">
    <property type="term" value="C:protein-DNA complex"/>
    <property type="evidence" value="ECO:0007669"/>
    <property type="project" value="TreeGrafter"/>
</dbReference>
<evidence type="ECO:0000313" key="10">
    <source>
        <dbReference type="EMBL" id="BAK37206.1"/>
    </source>
</evidence>
<dbReference type="SUPFAM" id="SSF46894">
    <property type="entry name" value="C-terminal effector domain of the bipartite response regulators"/>
    <property type="match status" value="1"/>
</dbReference>
<dbReference type="KEGG" id="mph:MLP_41920"/>
<evidence type="ECO:0000259" key="8">
    <source>
        <dbReference type="PROSITE" id="PS50110"/>
    </source>
</evidence>
<dbReference type="InterPro" id="IPR016032">
    <property type="entry name" value="Sig_transdc_resp-reg_C-effctor"/>
</dbReference>
<dbReference type="InterPro" id="IPR001789">
    <property type="entry name" value="Sig_transdc_resp-reg_receiver"/>
</dbReference>
<dbReference type="PANTHER" id="PTHR48111:SF1">
    <property type="entry name" value="TWO-COMPONENT RESPONSE REGULATOR ORR33"/>
    <property type="match status" value="1"/>
</dbReference>
<dbReference type="Pfam" id="PF00486">
    <property type="entry name" value="Trans_reg_C"/>
    <property type="match status" value="1"/>
</dbReference>
<name>F5XRZ3_MICPN</name>
<dbReference type="InterPro" id="IPR039420">
    <property type="entry name" value="WalR-like"/>
</dbReference>
<feature type="domain" description="Response regulatory" evidence="8">
    <location>
        <begin position="8"/>
        <end position="121"/>
    </location>
</feature>
<dbReference type="EMBL" id="AP012204">
    <property type="protein sequence ID" value="BAK37206.1"/>
    <property type="molecule type" value="Genomic_DNA"/>
</dbReference>
<dbReference type="GO" id="GO:0006355">
    <property type="term" value="P:regulation of DNA-templated transcription"/>
    <property type="evidence" value="ECO:0007669"/>
    <property type="project" value="InterPro"/>
</dbReference>
<evidence type="ECO:0000256" key="1">
    <source>
        <dbReference type="ARBA" id="ARBA00022553"/>
    </source>
</evidence>
<dbReference type="SMART" id="SM00862">
    <property type="entry name" value="Trans_reg_C"/>
    <property type="match status" value="1"/>
</dbReference>
<reference evidence="10 11" key="1">
    <citation type="submission" date="2011-05" db="EMBL/GenBank/DDBJ databases">
        <title>Whole genome sequence of Microlunatus phosphovorus NM-1.</title>
        <authorList>
            <person name="Hosoyama A."/>
            <person name="Sasaki K."/>
            <person name="Harada T."/>
            <person name="Igarashi R."/>
            <person name="Kawakoshi A."/>
            <person name="Sasagawa M."/>
            <person name="Fukada J."/>
            <person name="Nakamura S."/>
            <person name="Katano Y."/>
            <person name="Hanada S."/>
            <person name="Kamagata Y."/>
            <person name="Nakamura N."/>
            <person name="Yamazaki S."/>
            <person name="Fujita N."/>
        </authorList>
    </citation>
    <scope>NUCLEOTIDE SEQUENCE [LARGE SCALE GENOMIC DNA]</scope>
    <source>
        <strain evidence="11">ATCC 700054 / DSM 10555 / JCM 9379 / NBRC 101784 / NCIMB 13414 / VKM Ac-1990 / NM-1</strain>
    </source>
</reference>
<dbReference type="eggNOG" id="COG0745">
    <property type="taxonomic scope" value="Bacteria"/>
</dbReference>
<dbReference type="InterPro" id="IPR011006">
    <property type="entry name" value="CheY-like_superfamily"/>
</dbReference>
<dbReference type="PANTHER" id="PTHR48111">
    <property type="entry name" value="REGULATOR OF RPOS"/>
    <property type="match status" value="1"/>
</dbReference>
<organism evidence="10 11">
    <name type="scientific">Microlunatus phosphovorus (strain ATCC 700054 / DSM 10555 / JCM 9379 / NBRC 101784 / NCIMB 13414 / VKM Ac-1990 / NM-1)</name>
    <dbReference type="NCBI Taxonomy" id="1032480"/>
    <lineage>
        <taxon>Bacteria</taxon>
        <taxon>Bacillati</taxon>
        <taxon>Actinomycetota</taxon>
        <taxon>Actinomycetes</taxon>
        <taxon>Propionibacteriales</taxon>
        <taxon>Propionibacteriaceae</taxon>
        <taxon>Microlunatus</taxon>
    </lineage>
</organism>
<dbReference type="InterPro" id="IPR036388">
    <property type="entry name" value="WH-like_DNA-bd_sf"/>
</dbReference>
<dbReference type="CDD" id="cd00383">
    <property type="entry name" value="trans_reg_C"/>
    <property type="match status" value="1"/>
</dbReference>
<evidence type="ECO:0000256" key="6">
    <source>
        <dbReference type="PROSITE-ProRule" id="PRU00169"/>
    </source>
</evidence>
<dbReference type="GO" id="GO:0000156">
    <property type="term" value="F:phosphorelay response regulator activity"/>
    <property type="evidence" value="ECO:0007669"/>
    <property type="project" value="TreeGrafter"/>
</dbReference>
<evidence type="ECO:0000256" key="5">
    <source>
        <dbReference type="ARBA" id="ARBA00023163"/>
    </source>
</evidence>
<feature type="DNA-binding region" description="OmpR/PhoB-type" evidence="7">
    <location>
        <begin position="165"/>
        <end position="269"/>
    </location>
</feature>
<keyword evidence="11" id="KW-1185">Reference proteome</keyword>
<sequence>MQQAPERTAVIVDDDADVRNLLAAILQQAGFTCIITSNGPDGIEAIREHHPILTTLDVSMPGIDGFEVVRRIRSFSTTYVIMVSARDEEIDTLMGLDAGADDYLTKPFRPRELRARIEAVLRRFHQYEKPSEVSYSSSASGVATRAPVALATGGSPGPGLDETSDGWLDHNGLRIHPEMWQCELDGRPIDLTRSEFELLLALVEGRRRVISKKELALRLRGGPTGEYALDADRRAVEVHLANLRRKLSDPVNSPRFIETVRGVGYRLTHSLRT</sequence>
<dbReference type="Pfam" id="PF00072">
    <property type="entry name" value="Response_reg"/>
    <property type="match status" value="1"/>
</dbReference>
<dbReference type="PROSITE" id="PS50110">
    <property type="entry name" value="RESPONSE_REGULATORY"/>
    <property type="match status" value="1"/>
</dbReference>
<evidence type="ECO:0000256" key="7">
    <source>
        <dbReference type="PROSITE-ProRule" id="PRU01091"/>
    </source>
</evidence>
<dbReference type="SUPFAM" id="SSF52172">
    <property type="entry name" value="CheY-like"/>
    <property type="match status" value="1"/>
</dbReference>
<keyword evidence="5" id="KW-0804">Transcription</keyword>
<protein>
    <submittedName>
        <fullName evidence="10">Putative two-component system response regulator</fullName>
    </submittedName>
</protein>
<keyword evidence="2" id="KW-0902">Two-component regulatory system</keyword>
<dbReference type="InterPro" id="IPR001867">
    <property type="entry name" value="OmpR/PhoB-type_DNA-bd"/>
</dbReference>
<evidence type="ECO:0000256" key="3">
    <source>
        <dbReference type="ARBA" id="ARBA00023015"/>
    </source>
</evidence>
<dbReference type="Proteomes" id="UP000007947">
    <property type="component" value="Chromosome"/>
</dbReference>
<dbReference type="Gene3D" id="3.40.50.2300">
    <property type="match status" value="1"/>
</dbReference>
<dbReference type="GO" id="GO:0005829">
    <property type="term" value="C:cytosol"/>
    <property type="evidence" value="ECO:0007669"/>
    <property type="project" value="TreeGrafter"/>
</dbReference>
<dbReference type="Gene3D" id="1.10.10.10">
    <property type="entry name" value="Winged helix-like DNA-binding domain superfamily/Winged helix DNA-binding domain"/>
    <property type="match status" value="1"/>
</dbReference>
<keyword evidence="1 6" id="KW-0597">Phosphoprotein</keyword>
<feature type="modified residue" description="4-aspartylphosphate" evidence="6">
    <location>
        <position position="57"/>
    </location>
</feature>
<keyword evidence="4 7" id="KW-0238">DNA-binding</keyword>
<evidence type="ECO:0000256" key="4">
    <source>
        <dbReference type="ARBA" id="ARBA00023125"/>
    </source>
</evidence>
<dbReference type="CDD" id="cd17574">
    <property type="entry name" value="REC_OmpR"/>
    <property type="match status" value="1"/>
</dbReference>
<evidence type="ECO:0000313" key="11">
    <source>
        <dbReference type="Proteomes" id="UP000007947"/>
    </source>
</evidence>